<evidence type="ECO:0000313" key="1">
    <source>
        <dbReference type="EMBL" id="MPN04899.1"/>
    </source>
</evidence>
<sequence>MGAFHDHAHSGDHLAARDALNNDNIVFPIVMAGVGGQHKAAAQAPAVHNGKHEGIGFDHLVIQFQADERGIVIKEHGLDCRHQVRENATDGQLGGHKADHCIKANTDAIAKVKALREELAGDAANIDLHLRVVGQ</sequence>
<dbReference type="AlphaFoldDB" id="A0A645EUM6"/>
<reference evidence="1" key="1">
    <citation type="submission" date="2019-08" db="EMBL/GenBank/DDBJ databases">
        <authorList>
            <person name="Kucharzyk K."/>
            <person name="Murdoch R.W."/>
            <person name="Higgins S."/>
            <person name="Loffler F."/>
        </authorList>
    </citation>
    <scope>NUCLEOTIDE SEQUENCE</scope>
</reference>
<organism evidence="1">
    <name type="scientific">bioreactor metagenome</name>
    <dbReference type="NCBI Taxonomy" id="1076179"/>
    <lineage>
        <taxon>unclassified sequences</taxon>
        <taxon>metagenomes</taxon>
        <taxon>ecological metagenomes</taxon>
    </lineage>
</organism>
<proteinExistence type="predicted"/>
<accession>A0A645EUM6</accession>
<name>A0A645EUM6_9ZZZZ</name>
<protein>
    <submittedName>
        <fullName evidence="1">Uncharacterized protein</fullName>
    </submittedName>
</protein>
<comment type="caution">
    <text evidence="1">The sequence shown here is derived from an EMBL/GenBank/DDBJ whole genome shotgun (WGS) entry which is preliminary data.</text>
</comment>
<dbReference type="EMBL" id="VSSQ01050820">
    <property type="protein sequence ID" value="MPN04899.1"/>
    <property type="molecule type" value="Genomic_DNA"/>
</dbReference>
<gene>
    <name evidence="1" type="ORF">SDC9_152147</name>
</gene>